<dbReference type="AlphaFoldDB" id="A0ABD0JDF9"/>
<accession>A0ABD0JDF9</accession>
<name>A0ABD0JDF9_9CAEN</name>
<dbReference type="EMBL" id="JACVVK020000488">
    <property type="protein sequence ID" value="KAK7471562.1"/>
    <property type="molecule type" value="Genomic_DNA"/>
</dbReference>
<gene>
    <name evidence="1" type="ORF">BaRGS_00035790</name>
</gene>
<proteinExistence type="predicted"/>
<organism evidence="1 2">
    <name type="scientific">Batillaria attramentaria</name>
    <dbReference type="NCBI Taxonomy" id="370345"/>
    <lineage>
        <taxon>Eukaryota</taxon>
        <taxon>Metazoa</taxon>
        <taxon>Spiralia</taxon>
        <taxon>Lophotrochozoa</taxon>
        <taxon>Mollusca</taxon>
        <taxon>Gastropoda</taxon>
        <taxon>Caenogastropoda</taxon>
        <taxon>Sorbeoconcha</taxon>
        <taxon>Cerithioidea</taxon>
        <taxon>Batillariidae</taxon>
        <taxon>Batillaria</taxon>
    </lineage>
</organism>
<reference evidence="1 2" key="1">
    <citation type="journal article" date="2023" name="Sci. Data">
        <title>Genome assembly of the Korean intertidal mud-creeper Batillaria attramentaria.</title>
        <authorList>
            <person name="Patra A.K."/>
            <person name="Ho P.T."/>
            <person name="Jun S."/>
            <person name="Lee S.J."/>
            <person name="Kim Y."/>
            <person name="Won Y.J."/>
        </authorList>
    </citation>
    <scope>NUCLEOTIDE SEQUENCE [LARGE SCALE GENOMIC DNA]</scope>
    <source>
        <strain evidence="1">Wonlab-2016</strain>
    </source>
</reference>
<dbReference type="Proteomes" id="UP001519460">
    <property type="component" value="Unassembled WGS sequence"/>
</dbReference>
<protein>
    <recommendedName>
        <fullName evidence="3">Secreted protein</fullName>
    </recommendedName>
</protein>
<evidence type="ECO:0000313" key="1">
    <source>
        <dbReference type="EMBL" id="KAK7471562.1"/>
    </source>
</evidence>
<comment type="caution">
    <text evidence="1">The sequence shown here is derived from an EMBL/GenBank/DDBJ whole genome shotgun (WGS) entry which is preliminary data.</text>
</comment>
<keyword evidence="2" id="KW-1185">Reference proteome</keyword>
<evidence type="ECO:0000313" key="2">
    <source>
        <dbReference type="Proteomes" id="UP001519460"/>
    </source>
</evidence>
<evidence type="ECO:0008006" key="3">
    <source>
        <dbReference type="Google" id="ProtNLM"/>
    </source>
</evidence>
<sequence>MDCTIQKRLQAAACSLVFLNHQQACLLSGVVLRHHLLPLPTGPRDGRSSVTANNTTPAHHHADETAIFWIRCNARAVRGTDITSWQKIIP</sequence>